<gene>
    <name evidence="1" type="ORF">Zmor_009338</name>
</gene>
<keyword evidence="2" id="KW-1185">Reference proteome</keyword>
<organism evidence="1 2">
    <name type="scientific">Zophobas morio</name>
    <dbReference type="NCBI Taxonomy" id="2755281"/>
    <lineage>
        <taxon>Eukaryota</taxon>
        <taxon>Metazoa</taxon>
        <taxon>Ecdysozoa</taxon>
        <taxon>Arthropoda</taxon>
        <taxon>Hexapoda</taxon>
        <taxon>Insecta</taxon>
        <taxon>Pterygota</taxon>
        <taxon>Neoptera</taxon>
        <taxon>Endopterygota</taxon>
        <taxon>Coleoptera</taxon>
        <taxon>Polyphaga</taxon>
        <taxon>Cucujiformia</taxon>
        <taxon>Tenebrionidae</taxon>
        <taxon>Zophobas</taxon>
    </lineage>
</organism>
<dbReference type="EMBL" id="JALNTZ010000003">
    <property type="protein sequence ID" value="KAJ3657544.1"/>
    <property type="molecule type" value="Genomic_DNA"/>
</dbReference>
<dbReference type="Proteomes" id="UP001168821">
    <property type="component" value="Unassembled WGS sequence"/>
</dbReference>
<reference evidence="1" key="1">
    <citation type="journal article" date="2023" name="G3 (Bethesda)">
        <title>Whole genome assemblies of Zophobas morio and Tenebrio molitor.</title>
        <authorList>
            <person name="Kaur S."/>
            <person name="Stinson S.A."/>
            <person name="diCenzo G.C."/>
        </authorList>
    </citation>
    <scope>NUCLEOTIDE SEQUENCE</scope>
    <source>
        <strain evidence="1">QUZm001</strain>
    </source>
</reference>
<sequence>MHMQVDKHLLEKFPRSDINTQRTDVHNLTKLVGNGSGRLDASSALLLLLPLWDGPAAFLRIRGKTGKADAAAGAPQGRTLARSLFQRSTEGRFFSLEEKPRKLCDWVQFYFLEIVADRTEIGDIDSAEYG</sequence>
<comment type="caution">
    <text evidence="1">The sequence shown here is derived from an EMBL/GenBank/DDBJ whole genome shotgun (WGS) entry which is preliminary data.</text>
</comment>
<dbReference type="AlphaFoldDB" id="A0AA38IMC3"/>
<name>A0AA38IMC3_9CUCU</name>
<proteinExistence type="predicted"/>
<protein>
    <submittedName>
        <fullName evidence="1">Uncharacterized protein</fullName>
    </submittedName>
</protein>
<accession>A0AA38IMC3</accession>
<evidence type="ECO:0000313" key="1">
    <source>
        <dbReference type="EMBL" id="KAJ3657544.1"/>
    </source>
</evidence>
<evidence type="ECO:0000313" key="2">
    <source>
        <dbReference type="Proteomes" id="UP001168821"/>
    </source>
</evidence>